<dbReference type="InterPro" id="IPR050228">
    <property type="entry name" value="Carboxylesterase_BioH"/>
</dbReference>
<dbReference type="Pfam" id="PF12697">
    <property type="entry name" value="Abhydrolase_6"/>
    <property type="match status" value="1"/>
</dbReference>
<dbReference type="RefSeq" id="WP_306989431.1">
    <property type="nucleotide sequence ID" value="NZ_JAUSUT010000001.1"/>
</dbReference>
<dbReference type="SUPFAM" id="SSF53474">
    <property type="entry name" value="alpha/beta-Hydrolases"/>
    <property type="match status" value="1"/>
</dbReference>
<accession>A0ABU0EQ99</accession>
<dbReference type="Proteomes" id="UP001229651">
    <property type="component" value="Unassembled WGS sequence"/>
</dbReference>
<evidence type="ECO:0000313" key="3">
    <source>
        <dbReference type="Proteomes" id="UP001229651"/>
    </source>
</evidence>
<comment type="caution">
    <text evidence="2">The sequence shown here is derived from an EMBL/GenBank/DDBJ whole genome shotgun (WGS) entry which is preliminary data.</text>
</comment>
<dbReference type="PANTHER" id="PTHR43194">
    <property type="entry name" value="HYDROLASE ALPHA/BETA FOLD FAMILY"/>
    <property type="match status" value="1"/>
</dbReference>
<evidence type="ECO:0000313" key="2">
    <source>
        <dbReference type="EMBL" id="MDQ0377228.1"/>
    </source>
</evidence>
<dbReference type="InterPro" id="IPR000073">
    <property type="entry name" value="AB_hydrolase_1"/>
</dbReference>
<sequence length="281" mass="29264">MTAQLTPHGAEKVRYRNLAALRTPAPAKATALLVPGYTGSKEDFAPLLDGIAADGLRAVAIDLPGQFESPGPEDEAAYLPSALGAVVAALVEDLAAEGPVVLLGHSYGGLVARAAVLAGAPVAGLTLLDSGPGELPEGARRQALGVGEPVLRTSGLDGVYRVREQVSARSPMWAALPAELKDFLRLRFLASSPAGLLGMAAGLRTEPDRVAELAATGVRTLVVAGERDDAWSVATQREMAARLGAPFELITGAAHSPNTENPVALLRVLLPAWREWLGWPR</sequence>
<evidence type="ECO:0000259" key="1">
    <source>
        <dbReference type="Pfam" id="PF12697"/>
    </source>
</evidence>
<dbReference type="InterPro" id="IPR029058">
    <property type="entry name" value="AB_hydrolase_fold"/>
</dbReference>
<reference evidence="2 3" key="1">
    <citation type="submission" date="2023-07" db="EMBL/GenBank/DDBJ databases">
        <title>Sequencing the genomes of 1000 actinobacteria strains.</title>
        <authorList>
            <person name="Klenk H.-P."/>
        </authorList>
    </citation>
    <scope>NUCLEOTIDE SEQUENCE [LARGE SCALE GENOMIC DNA]</scope>
    <source>
        <strain evidence="2 3">DSM 45805</strain>
    </source>
</reference>
<dbReference type="EMBL" id="JAUSUT010000001">
    <property type="protein sequence ID" value="MDQ0377228.1"/>
    <property type="molecule type" value="Genomic_DNA"/>
</dbReference>
<keyword evidence="3" id="KW-1185">Reference proteome</keyword>
<feature type="domain" description="AB hydrolase-1" evidence="1">
    <location>
        <begin position="32"/>
        <end position="266"/>
    </location>
</feature>
<gene>
    <name evidence="2" type="ORF">FB470_001222</name>
</gene>
<organism evidence="2 3">
    <name type="scientific">Amycolatopsis thermophila</name>
    <dbReference type="NCBI Taxonomy" id="206084"/>
    <lineage>
        <taxon>Bacteria</taxon>
        <taxon>Bacillati</taxon>
        <taxon>Actinomycetota</taxon>
        <taxon>Actinomycetes</taxon>
        <taxon>Pseudonocardiales</taxon>
        <taxon>Pseudonocardiaceae</taxon>
        <taxon>Amycolatopsis</taxon>
    </lineage>
</organism>
<name>A0ABU0EQ99_9PSEU</name>
<dbReference type="PANTHER" id="PTHR43194:SF2">
    <property type="entry name" value="PEROXISOMAL MEMBRANE PROTEIN LPX1"/>
    <property type="match status" value="1"/>
</dbReference>
<proteinExistence type="predicted"/>
<protein>
    <submittedName>
        <fullName evidence="2">Pimeloyl-ACP methyl ester carboxylesterase</fullName>
    </submittedName>
</protein>
<dbReference type="Gene3D" id="3.40.50.1820">
    <property type="entry name" value="alpha/beta hydrolase"/>
    <property type="match status" value="1"/>
</dbReference>